<name>A0ABV3X7F5_9FIRM</name>
<evidence type="ECO:0000313" key="2">
    <source>
        <dbReference type="Proteomes" id="UP001559623"/>
    </source>
</evidence>
<gene>
    <name evidence="1" type="ORF">QCO44_10935</name>
</gene>
<sequence>MYLHLGGDCSVAFGSIIAICDIKAQEEGGKSSVAHLLQEKEKIRVLDKEPRSVVVTDDALYFSAISSLSLKRRLKMFF</sequence>
<protein>
    <submittedName>
        <fullName evidence="1">DUF370 domain-containing protein</fullName>
    </submittedName>
</protein>
<comment type="caution">
    <text evidence="1">The sequence shown here is derived from an EMBL/GenBank/DDBJ whole genome shotgun (WGS) entry which is preliminary data.</text>
</comment>
<reference evidence="1 2" key="1">
    <citation type="submission" date="2023-04" db="EMBL/GenBank/DDBJ databases">
        <title>Genome Sequence of Selenomonas sputigena ATCC 33150.</title>
        <authorList>
            <person name="Miller D.P."/>
            <person name="Anvari S."/>
            <person name="Polson S.W."/>
            <person name="Macdonald M."/>
            <person name="Mcdowell J.V."/>
        </authorList>
    </citation>
    <scope>NUCLEOTIDE SEQUENCE [LARGE SCALE GENOMIC DNA]</scope>
    <source>
        <strain evidence="1 2">ATCC 33150</strain>
    </source>
</reference>
<proteinExistence type="predicted"/>
<dbReference type="Proteomes" id="UP001559623">
    <property type="component" value="Unassembled WGS sequence"/>
</dbReference>
<evidence type="ECO:0000313" key="1">
    <source>
        <dbReference type="EMBL" id="MEX5286125.1"/>
    </source>
</evidence>
<dbReference type="NCBIfam" id="NF046065">
    <property type="entry name" value="MtxRegRemB"/>
    <property type="match status" value="1"/>
</dbReference>
<dbReference type="InterPro" id="IPR007169">
    <property type="entry name" value="RemA-like"/>
</dbReference>
<dbReference type="Pfam" id="PF04025">
    <property type="entry name" value="RemA-like"/>
    <property type="match status" value="1"/>
</dbReference>
<organism evidence="1 2">
    <name type="scientific">Selenomonas sputigena</name>
    <dbReference type="NCBI Taxonomy" id="69823"/>
    <lineage>
        <taxon>Bacteria</taxon>
        <taxon>Bacillati</taxon>
        <taxon>Bacillota</taxon>
        <taxon>Negativicutes</taxon>
        <taxon>Selenomonadales</taxon>
        <taxon>Selenomonadaceae</taxon>
        <taxon>Selenomonas</taxon>
    </lineage>
</organism>
<accession>A0ABV3X7F5</accession>
<keyword evidence="2" id="KW-1185">Reference proteome</keyword>
<dbReference type="EMBL" id="JARVLH010000008">
    <property type="protein sequence ID" value="MEX5286125.1"/>
    <property type="molecule type" value="Genomic_DNA"/>
</dbReference>
<dbReference type="RefSeq" id="WP_368847846.1">
    <property type="nucleotide sequence ID" value="NZ_CP194411.1"/>
</dbReference>